<dbReference type="RefSeq" id="WP_168144494.1">
    <property type="nucleotide sequence ID" value="NZ_CBCSDT010000014.1"/>
</dbReference>
<evidence type="ECO:0000256" key="4">
    <source>
        <dbReference type="ARBA" id="ARBA00023136"/>
    </source>
</evidence>
<evidence type="ECO:0000313" key="9">
    <source>
        <dbReference type="Proteomes" id="UP000501849"/>
    </source>
</evidence>
<proteinExistence type="predicted"/>
<organism evidence="8 9">
    <name type="scientific">Mycolicibacterium frederiksbergense</name>
    <dbReference type="NCBI Taxonomy" id="117567"/>
    <lineage>
        <taxon>Bacteria</taxon>
        <taxon>Bacillati</taxon>
        <taxon>Actinomycetota</taxon>
        <taxon>Actinomycetes</taxon>
        <taxon>Mycobacteriales</taxon>
        <taxon>Mycobacteriaceae</taxon>
        <taxon>Mycolicibacterium</taxon>
    </lineage>
</organism>
<sequence>MTDPQSYGGDPGNFPPPGYQPPPGGAGFPPLGQPGYPPPPGAYFDPLAPYGRHPMTGEPFSEKSKVIAGLLQLLGLFGILGIGRFYLGYTGLGVAQLLVGIFTCGIGAIIWGIIDAILLLTDKVRDPQGRPLRDGT</sequence>
<evidence type="ECO:0000256" key="2">
    <source>
        <dbReference type="ARBA" id="ARBA00022692"/>
    </source>
</evidence>
<dbReference type="GO" id="GO:0016020">
    <property type="term" value="C:membrane"/>
    <property type="evidence" value="ECO:0007669"/>
    <property type="project" value="UniProtKB-SubCell"/>
</dbReference>
<accession>A0A6H0SAG7</accession>
<evidence type="ECO:0000313" key="8">
    <source>
        <dbReference type="EMBL" id="QIV84146.1"/>
    </source>
</evidence>
<dbReference type="Pfam" id="PF05154">
    <property type="entry name" value="TM2"/>
    <property type="match status" value="1"/>
</dbReference>
<feature type="compositionally biased region" description="Pro residues" evidence="5">
    <location>
        <begin position="31"/>
        <end position="41"/>
    </location>
</feature>
<keyword evidence="2 6" id="KW-0812">Transmembrane</keyword>
<dbReference type="EMBL" id="CP038799">
    <property type="protein sequence ID" value="QIV84146.1"/>
    <property type="molecule type" value="Genomic_DNA"/>
</dbReference>
<feature type="domain" description="TM2" evidence="7">
    <location>
        <begin position="62"/>
        <end position="116"/>
    </location>
</feature>
<feature type="transmembrane region" description="Helical" evidence="6">
    <location>
        <begin position="93"/>
        <end position="120"/>
    </location>
</feature>
<evidence type="ECO:0000259" key="7">
    <source>
        <dbReference type="Pfam" id="PF05154"/>
    </source>
</evidence>
<keyword evidence="9" id="KW-1185">Reference proteome</keyword>
<protein>
    <submittedName>
        <fullName evidence="8">NINE protein</fullName>
    </submittedName>
</protein>
<evidence type="ECO:0000256" key="3">
    <source>
        <dbReference type="ARBA" id="ARBA00022989"/>
    </source>
</evidence>
<dbReference type="Proteomes" id="UP000501849">
    <property type="component" value="Chromosome"/>
</dbReference>
<comment type="subcellular location">
    <subcellularLocation>
        <location evidence="1">Membrane</location>
        <topology evidence="1">Multi-pass membrane protein</topology>
    </subcellularLocation>
</comment>
<evidence type="ECO:0000256" key="6">
    <source>
        <dbReference type="SAM" id="Phobius"/>
    </source>
</evidence>
<evidence type="ECO:0000256" key="5">
    <source>
        <dbReference type="SAM" id="MobiDB-lite"/>
    </source>
</evidence>
<evidence type="ECO:0000256" key="1">
    <source>
        <dbReference type="ARBA" id="ARBA00004141"/>
    </source>
</evidence>
<dbReference type="KEGG" id="mfre:EXE63_27125"/>
<dbReference type="AlphaFoldDB" id="A0A6H0SAG7"/>
<feature type="transmembrane region" description="Helical" evidence="6">
    <location>
        <begin position="66"/>
        <end position="87"/>
    </location>
</feature>
<dbReference type="InterPro" id="IPR007829">
    <property type="entry name" value="TM2"/>
</dbReference>
<feature type="region of interest" description="Disordered" evidence="5">
    <location>
        <begin position="1"/>
        <end position="43"/>
    </location>
</feature>
<reference evidence="8 9" key="1">
    <citation type="submission" date="2019-04" db="EMBL/GenBank/DDBJ databases">
        <title>Draft, Whole-Genome Sequence of the Anthracene-degrading Mycobacterium frederiksbergense LB501T, Isolated from a Polycyclic Aromatic Hydrocarbon (PAH)-Contaminated Soil.</title>
        <authorList>
            <person name="Augelletti F."/>
        </authorList>
    </citation>
    <scope>NUCLEOTIDE SEQUENCE [LARGE SCALE GENOMIC DNA]</scope>
    <source>
        <strain evidence="8 9">LB 501T</strain>
    </source>
</reference>
<keyword evidence="3 6" id="KW-1133">Transmembrane helix</keyword>
<feature type="compositionally biased region" description="Pro residues" evidence="5">
    <location>
        <begin position="13"/>
        <end position="24"/>
    </location>
</feature>
<gene>
    <name evidence="8" type="ORF">EXE63_27125</name>
</gene>
<name>A0A6H0SAG7_9MYCO</name>
<keyword evidence="4 6" id="KW-0472">Membrane</keyword>